<dbReference type="GO" id="GO:0005509">
    <property type="term" value="F:calcium ion binding"/>
    <property type="evidence" value="ECO:0007669"/>
    <property type="project" value="InterPro"/>
</dbReference>
<evidence type="ECO:0000256" key="11">
    <source>
        <dbReference type="ARBA" id="ARBA00023295"/>
    </source>
</evidence>
<keyword evidence="16" id="KW-0812">Transmembrane</keyword>
<evidence type="ECO:0000256" key="3">
    <source>
        <dbReference type="ARBA" id="ARBA00008061"/>
    </source>
</evidence>
<dbReference type="InterPro" id="IPR017853">
    <property type="entry name" value="GH"/>
</dbReference>
<comment type="caution">
    <text evidence="19">The sequence shown here is derived from an EMBL/GenBank/DDBJ whole genome shotgun (WGS) entry which is preliminary data.</text>
</comment>
<keyword evidence="17" id="KW-0732">Signal</keyword>
<name>A0AAD4EP31_9PEZI</name>
<keyword evidence="8 14" id="KW-1015">Disulfide bond</keyword>
<comment type="cofactor">
    <cofactor evidence="2">
        <name>Ca(2+)</name>
        <dbReference type="ChEBI" id="CHEBI:29108"/>
    </cofactor>
</comment>
<dbReference type="Gene3D" id="3.20.20.80">
    <property type="entry name" value="Glycosidases"/>
    <property type="match status" value="1"/>
</dbReference>
<evidence type="ECO:0000256" key="1">
    <source>
        <dbReference type="ARBA" id="ARBA00000548"/>
    </source>
</evidence>
<accession>A0AAD4EP31</accession>
<feature type="disulfide bond" evidence="14">
    <location>
        <begin position="173"/>
        <end position="187"/>
    </location>
</feature>
<evidence type="ECO:0000313" key="20">
    <source>
        <dbReference type="Proteomes" id="UP001197093"/>
    </source>
</evidence>
<evidence type="ECO:0000256" key="16">
    <source>
        <dbReference type="SAM" id="Phobius"/>
    </source>
</evidence>
<proteinExistence type="inferred from homology"/>
<feature type="disulfide bond" evidence="14">
    <location>
        <begin position="461"/>
        <end position="496"/>
    </location>
</feature>
<feature type="chain" id="PRO_5042292895" description="alpha-amylase" evidence="17">
    <location>
        <begin position="26"/>
        <end position="534"/>
    </location>
</feature>
<dbReference type="InterPro" id="IPR006047">
    <property type="entry name" value="GH13_cat_dom"/>
</dbReference>
<feature type="active site" description="Proton donor" evidence="12">
    <location>
        <position position="253"/>
    </location>
</feature>
<evidence type="ECO:0000256" key="2">
    <source>
        <dbReference type="ARBA" id="ARBA00001913"/>
    </source>
</evidence>
<dbReference type="SUPFAM" id="SSF51445">
    <property type="entry name" value="(Trans)glycosidases"/>
    <property type="match status" value="1"/>
</dbReference>
<dbReference type="FunFam" id="3.20.20.80:FF:000120">
    <property type="entry name" value="Alpha-amylase A"/>
    <property type="match status" value="1"/>
</dbReference>
<keyword evidence="20" id="KW-1185">Reference proteome</keyword>
<comment type="similarity">
    <text evidence="3">Belongs to the glycosyl hydrolase 13 family.</text>
</comment>
<reference evidence="19" key="1">
    <citation type="submission" date="2023-02" db="EMBL/GenBank/DDBJ databases">
        <authorList>
            <person name="Palmer J.M."/>
        </authorList>
    </citation>
    <scope>NUCLEOTIDE SEQUENCE</scope>
    <source>
        <strain evidence="19">FW57</strain>
    </source>
</reference>
<evidence type="ECO:0000256" key="13">
    <source>
        <dbReference type="PIRSR" id="PIRSR001024-2"/>
    </source>
</evidence>
<keyword evidence="7" id="KW-0106">Calcium</keyword>
<dbReference type="PIRSF" id="PIRSF001024">
    <property type="entry name" value="Alph-amyl_fung"/>
    <property type="match status" value="1"/>
</dbReference>
<feature type="signal peptide" evidence="17">
    <location>
        <begin position="1"/>
        <end position="25"/>
    </location>
</feature>
<organism evidence="19 20">
    <name type="scientific">Staphylotrichum longicolle</name>
    <dbReference type="NCBI Taxonomy" id="669026"/>
    <lineage>
        <taxon>Eukaryota</taxon>
        <taxon>Fungi</taxon>
        <taxon>Dikarya</taxon>
        <taxon>Ascomycota</taxon>
        <taxon>Pezizomycotina</taxon>
        <taxon>Sordariomycetes</taxon>
        <taxon>Sordariomycetidae</taxon>
        <taxon>Sordariales</taxon>
        <taxon>Chaetomiaceae</taxon>
        <taxon>Staphylotrichum</taxon>
    </lineage>
</organism>
<evidence type="ECO:0000256" key="6">
    <source>
        <dbReference type="ARBA" id="ARBA00022801"/>
    </source>
</evidence>
<feature type="binding site" evidence="15">
    <location>
        <position position="227"/>
    </location>
    <ligand>
        <name>substrate</name>
    </ligand>
</feature>
<feature type="binding site" evidence="15">
    <location>
        <position position="320"/>
    </location>
    <ligand>
        <name>substrate</name>
    </ligand>
</feature>
<feature type="disulfide bond" evidence="14">
    <location>
        <begin position="263"/>
        <end position="306"/>
    </location>
</feature>
<feature type="binding site" evidence="15">
    <location>
        <position position="257"/>
    </location>
    <ligand>
        <name>substrate</name>
    </ligand>
</feature>
<evidence type="ECO:0000256" key="17">
    <source>
        <dbReference type="SAM" id="SignalP"/>
    </source>
</evidence>
<dbReference type="GO" id="GO:0004556">
    <property type="term" value="F:alpha-amylase activity"/>
    <property type="evidence" value="ECO:0007669"/>
    <property type="project" value="UniProtKB-EC"/>
</dbReference>
<keyword evidence="9" id="KW-0325">Glycoprotein</keyword>
<protein>
    <recommendedName>
        <fullName evidence="4">alpha-amylase</fullName>
        <ecNumber evidence="4">3.2.1.1</ecNumber>
    </recommendedName>
</protein>
<dbReference type="EMBL" id="JAHCVI010000005">
    <property type="protein sequence ID" value="KAG7284661.1"/>
    <property type="molecule type" value="Genomic_DNA"/>
</dbReference>
<dbReference type="Proteomes" id="UP001197093">
    <property type="component" value="Unassembled WGS sequence"/>
</dbReference>
<feature type="binding site" evidence="15">
    <location>
        <position position="103"/>
    </location>
    <ligand>
        <name>substrate</name>
    </ligand>
</feature>
<dbReference type="SMART" id="SM00642">
    <property type="entry name" value="Aamy"/>
    <property type="match status" value="1"/>
</dbReference>
<comment type="catalytic activity">
    <reaction evidence="1">
        <text>Endohydrolysis of (1-&gt;4)-alpha-D-glucosidic linkages in polysaccharides containing three or more (1-&gt;4)-alpha-linked D-glucose units.</text>
        <dbReference type="EC" id="3.2.1.1"/>
    </reaction>
</comment>
<gene>
    <name evidence="19" type="ORF">NEMBOFW57_009270</name>
</gene>
<keyword evidence="16" id="KW-0472">Membrane</keyword>
<evidence type="ECO:0000256" key="12">
    <source>
        <dbReference type="PIRSR" id="PIRSR001024-1"/>
    </source>
</evidence>
<dbReference type="Gene3D" id="2.60.40.1180">
    <property type="entry name" value="Golgi alpha-mannosidase II"/>
    <property type="match status" value="1"/>
</dbReference>
<keyword evidence="11" id="KW-0326">Glycosidase</keyword>
<keyword evidence="16" id="KW-1133">Transmembrane helix</keyword>
<dbReference type="PANTHER" id="PTHR10357:SF208">
    <property type="entry name" value="ALPHA-AMYLASE"/>
    <property type="match status" value="1"/>
</dbReference>
<dbReference type="InterPro" id="IPR013777">
    <property type="entry name" value="A-amylase-like"/>
</dbReference>
<dbReference type="AlphaFoldDB" id="A0AAD4EP31"/>
<dbReference type="GO" id="GO:0016052">
    <property type="term" value="P:carbohydrate catabolic process"/>
    <property type="evidence" value="ECO:0007669"/>
    <property type="project" value="InterPro"/>
</dbReference>
<dbReference type="EC" id="3.2.1.1" evidence="4"/>
<sequence length="534" mass="58720">MRTSFFSVAAAAALAFAGLGSAADADEWKSRSIYQVMIDRYAHDDGSTDTTCEMHLFCGGTWKGLKNKLDYIQDMGFTAVQISPIVKNMNDHTAVGDAYHGYWSVDNYALNDKFGTEQDFKDLVAELHKRDMLLMVDVVVNNMVQAFDNVVPPKIDFSKFNPFNDEKYFHPYCNVTQWENSTDYQNCWLYPYGVALADLATETKPVADELSKWVKGLVANYSIDGLRIDAAKHVNDAFLPQFVEASGVFAFGEVLTGVPKDMCRYQTLGLLPGMPNYLEYYPLNKAFNGGSLADVAKLRNDAASTCNDTLVLGSFIENHDMPRFANQNDDLALAKNAMTYILLNDGIPTVYQGQEQHFKGNGTPFNREPLWTSKYDKTAPLYTLTATLNKARNNAIKLSPEYLSKTSETLWVDVNHLCLKKGPAGSQIVFCINNKSSKGDSYESTVGGFKPNEKIVEVVGCKTSTTNSFGNVTMYMGNGEPKVYVLASSLTGTDICPQTTEDAPVKKKNGAGVLGVTGSVLLTAVIGWAAVFLA</sequence>
<evidence type="ECO:0000259" key="18">
    <source>
        <dbReference type="SMART" id="SM00642"/>
    </source>
</evidence>
<dbReference type="PANTHER" id="PTHR10357">
    <property type="entry name" value="ALPHA-AMYLASE FAMILY MEMBER"/>
    <property type="match status" value="1"/>
</dbReference>
<dbReference type="Pfam" id="PF09260">
    <property type="entry name" value="A_amylase_dom_C"/>
    <property type="match status" value="1"/>
</dbReference>
<dbReference type="CDD" id="cd11319">
    <property type="entry name" value="AmyAc_euk_AmyA"/>
    <property type="match status" value="1"/>
</dbReference>
<keyword evidence="10" id="KW-0119">Carbohydrate metabolism</keyword>
<evidence type="ECO:0000256" key="8">
    <source>
        <dbReference type="ARBA" id="ARBA00023157"/>
    </source>
</evidence>
<feature type="binding site" evidence="15">
    <location>
        <position position="367"/>
    </location>
    <ligand>
        <name>substrate</name>
    </ligand>
</feature>
<keyword evidence="6" id="KW-0378">Hydrolase</keyword>
<feature type="domain" description="Glycosyl hydrolase family 13 catalytic" evidence="18">
    <location>
        <begin position="35"/>
        <end position="392"/>
    </location>
</feature>
<dbReference type="Pfam" id="PF00128">
    <property type="entry name" value="Alpha-amylase"/>
    <property type="match status" value="1"/>
</dbReference>
<feature type="active site" description="Nucleophile" evidence="12">
    <location>
        <position position="229"/>
    </location>
</feature>
<evidence type="ECO:0000256" key="4">
    <source>
        <dbReference type="ARBA" id="ARBA00012595"/>
    </source>
</evidence>
<evidence type="ECO:0000256" key="14">
    <source>
        <dbReference type="PIRSR" id="PIRSR001024-4"/>
    </source>
</evidence>
<evidence type="ECO:0000256" key="10">
    <source>
        <dbReference type="ARBA" id="ARBA00023277"/>
    </source>
</evidence>
<dbReference type="InterPro" id="IPR015340">
    <property type="entry name" value="A_amylase_C_dom"/>
</dbReference>
<dbReference type="SUPFAM" id="SSF51011">
    <property type="entry name" value="Glycosyl hydrolase domain"/>
    <property type="match status" value="1"/>
</dbReference>
<feature type="transmembrane region" description="Helical" evidence="16">
    <location>
        <begin position="511"/>
        <end position="533"/>
    </location>
</feature>
<feature type="disulfide bond" evidence="14">
    <location>
        <begin position="52"/>
        <end position="58"/>
    </location>
</feature>
<evidence type="ECO:0000256" key="5">
    <source>
        <dbReference type="ARBA" id="ARBA00022723"/>
    </source>
</evidence>
<dbReference type="InterPro" id="IPR013780">
    <property type="entry name" value="Glyco_hydro_b"/>
</dbReference>
<evidence type="ECO:0000256" key="15">
    <source>
        <dbReference type="PIRSR" id="PIRSR001024-5"/>
    </source>
</evidence>
<evidence type="ECO:0000313" key="19">
    <source>
        <dbReference type="EMBL" id="KAG7284661.1"/>
    </source>
</evidence>
<evidence type="ECO:0000256" key="7">
    <source>
        <dbReference type="ARBA" id="ARBA00022837"/>
    </source>
</evidence>
<feature type="site" description="Transition state stabilizer" evidence="13">
    <location>
        <position position="320"/>
    </location>
</feature>
<keyword evidence="5" id="KW-0479">Metal-binding</keyword>
<evidence type="ECO:0000256" key="9">
    <source>
        <dbReference type="ARBA" id="ARBA00023180"/>
    </source>
</evidence>